<dbReference type="AlphaFoldDB" id="A0A6M3J8T2"/>
<dbReference type="Pfam" id="PF00271">
    <property type="entry name" value="Helicase_C"/>
    <property type="match status" value="1"/>
</dbReference>
<dbReference type="SUPFAM" id="SSF52540">
    <property type="entry name" value="P-loop containing nucleoside triphosphate hydrolases"/>
    <property type="match status" value="1"/>
</dbReference>
<proteinExistence type="predicted"/>
<gene>
    <name evidence="4" type="ORF">MM415A02338_0012</name>
    <name evidence="3" type="ORF">MM415B00380_0040</name>
</gene>
<dbReference type="InterPro" id="IPR014001">
    <property type="entry name" value="Helicase_ATP-bd"/>
</dbReference>
<dbReference type="PANTHER" id="PTHR47396">
    <property type="entry name" value="TYPE I RESTRICTION ENZYME ECOKI R PROTEIN"/>
    <property type="match status" value="1"/>
</dbReference>
<sequence>MAMTSAPLSGLRPYQVEAVRSILGQLRDVRSTLLVMATGTGKTQVFCGLASLARGRVLVLAHRDELVSQAANRIEAMTGELAGVEKAELHSQGIERFVVGSVQTLRRKRIEALPRDSFSLVVVDEAHHCSAVSYRRIIDWFEPAKVLGVTATPDRTDRQALGEIFESVAYEYGTWQAITDGWLVPPSVLRVVIDSVDLSGVATVAGDLAPGQLDEQMGTEQALHGVATPLLEHAGDRKTLVFLPGVASAHGLAGVLNARRPGCARALDGTTPLDTRRRMLSDHADGAYQYLANCMVLTEGFDSPEVSCIAMARPTKSRSLYAQILGRGLRTATGKTDCLVLDYTDSSRRLDLAGPEDVLGQADSDDVTEEARKIVRSDPGERIELCEALIRARATVQYRIEQEELRRSRTTSGRKTVSLDVAWRLFGLDPERLRTGIRYSAGLATRDQTEQLLRLGIEPGELDRRGAQEAIQVMVGRQRARLATPAQVRLLARHRYTDAASVTMVEARAMIDSIAARGWRT</sequence>
<name>A0A6M3J8T2_9ZZZZ</name>
<dbReference type="InterPro" id="IPR050742">
    <property type="entry name" value="Helicase_Restrict-Modif_Enz"/>
</dbReference>
<dbReference type="GO" id="GO:0016787">
    <property type="term" value="F:hydrolase activity"/>
    <property type="evidence" value="ECO:0007669"/>
    <property type="project" value="InterPro"/>
</dbReference>
<dbReference type="EMBL" id="MT142030">
    <property type="protein sequence ID" value="QJA73484.1"/>
    <property type="molecule type" value="Genomic_DNA"/>
</dbReference>
<organism evidence="3">
    <name type="scientific">viral metagenome</name>
    <dbReference type="NCBI Taxonomy" id="1070528"/>
    <lineage>
        <taxon>unclassified sequences</taxon>
        <taxon>metagenomes</taxon>
        <taxon>organismal metagenomes</taxon>
    </lineage>
</organism>
<feature type="domain" description="Helicase C-terminal" evidence="2">
    <location>
        <begin position="218"/>
        <end position="375"/>
    </location>
</feature>
<dbReference type="Gene3D" id="3.40.50.300">
    <property type="entry name" value="P-loop containing nucleotide triphosphate hydrolases"/>
    <property type="match status" value="2"/>
</dbReference>
<accession>A0A6M3J8T2</accession>
<dbReference type="SMART" id="SM00487">
    <property type="entry name" value="DEXDc"/>
    <property type="match status" value="1"/>
</dbReference>
<dbReference type="GO" id="GO:0005524">
    <property type="term" value="F:ATP binding"/>
    <property type="evidence" value="ECO:0007669"/>
    <property type="project" value="InterPro"/>
</dbReference>
<feature type="domain" description="Helicase ATP-binding" evidence="1">
    <location>
        <begin position="23"/>
        <end position="171"/>
    </location>
</feature>
<evidence type="ECO:0000313" key="4">
    <source>
        <dbReference type="EMBL" id="QJA73484.1"/>
    </source>
</evidence>
<evidence type="ECO:0000313" key="3">
    <source>
        <dbReference type="EMBL" id="QJA65788.1"/>
    </source>
</evidence>
<dbReference type="InterPro" id="IPR027417">
    <property type="entry name" value="P-loop_NTPase"/>
</dbReference>
<dbReference type="InterPro" id="IPR006935">
    <property type="entry name" value="Helicase/UvrB_N"/>
</dbReference>
<dbReference type="GO" id="GO:0003677">
    <property type="term" value="F:DNA binding"/>
    <property type="evidence" value="ECO:0007669"/>
    <property type="project" value="InterPro"/>
</dbReference>
<dbReference type="PROSITE" id="PS51192">
    <property type="entry name" value="HELICASE_ATP_BIND_1"/>
    <property type="match status" value="1"/>
</dbReference>
<dbReference type="InterPro" id="IPR001650">
    <property type="entry name" value="Helicase_C-like"/>
</dbReference>
<evidence type="ECO:0000259" key="2">
    <source>
        <dbReference type="PROSITE" id="PS51194"/>
    </source>
</evidence>
<reference evidence="3" key="1">
    <citation type="submission" date="2020-03" db="EMBL/GenBank/DDBJ databases">
        <title>The deep terrestrial virosphere.</title>
        <authorList>
            <person name="Holmfeldt K."/>
            <person name="Nilsson E."/>
            <person name="Simone D."/>
            <person name="Lopez-Fernandez M."/>
            <person name="Wu X."/>
            <person name="de Brujin I."/>
            <person name="Lundin D."/>
            <person name="Andersson A."/>
            <person name="Bertilsson S."/>
            <person name="Dopson M."/>
        </authorList>
    </citation>
    <scope>NUCLEOTIDE SEQUENCE</scope>
    <source>
        <strain evidence="4">MM415A02338</strain>
        <strain evidence="3">MM415B00380</strain>
    </source>
</reference>
<dbReference type="PROSITE" id="PS51194">
    <property type="entry name" value="HELICASE_CTER"/>
    <property type="match status" value="1"/>
</dbReference>
<dbReference type="EMBL" id="MT141544">
    <property type="protein sequence ID" value="QJA65788.1"/>
    <property type="molecule type" value="Genomic_DNA"/>
</dbReference>
<dbReference type="SMART" id="SM00490">
    <property type="entry name" value="HELICc"/>
    <property type="match status" value="1"/>
</dbReference>
<dbReference type="GO" id="GO:0005829">
    <property type="term" value="C:cytosol"/>
    <property type="evidence" value="ECO:0007669"/>
    <property type="project" value="TreeGrafter"/>
</dbReference>
<evidence type="ECO:0000259" key="1">
    <source>
        <dbReference type="PROSITE" id="PS51192"/>
    </source>
</evidence>
<dbReference type="Pfam" id="PF04851">
    <property type="entry name" value="ResIII"/>
    <property type="match status" value="1"/>
</dbReference>
<protein>
    <submittedName>
        <fullName evidence="3">Putative type III restriction enzyme</fullName>
    </submittedName>
</protein>
<dbReference type="PANTHER" id="PTHR47396:SF1">
    <property type="entry name" value="ATP-DEPENDENT HELICASE IRC3-RELATED"/>
    <property type="match status" value="1"/>
</dbReference>